<reference evidence="2 3" key="1">
    <citation type="submission" date="2024-04" db="EMBL/GenBank/DDBJ databases">
        <authorList>
            <person name="Rising A."/>
            <person name="Reimegard J."/>
            <person name="Sonavane S."/>
            <person name="Akerstrom W."/>
            <person name="Nylinder S."/>
            <person name="Hedman E."/>
            <person name="Kallberg Y."/>
        </authorList>
    </citation>
    <scope>NUCLEOTIDE SEQUENCE [LARGE SCALE GENOMIC DNA]</scope>
</reference>
<accession>A0AAV1YUH2</accession>
<proteinExistence type="predicted"/>
<protein>
    <recommendedName>
        <fullName evidence="4">Chitin-binding type-2 domain-containing protein</fullName>
    </recommendedName>
</protein>
<dbReference type="EMBL" id="CAXIEN010000004">
    <property type="protein sequence ID" value="CAL1262015.1"/>
    <property type="molecule type" value="Genomic_DNA"/>
</dbReference>
<dbReference type="AlphaFoldDB" id="A0AAV1YUH2"/>
<dbReference type="Proteomes" id="UP001497382">
    <property type="component" value="Unassembled WGS sequence"/>
</dbReference>
<name>A0AAV1YUH2_9ARAC</name>
<gene>
    <name evidence="2" type="ORF">LARSCL_LOCUS733</name>
</gene>
<evidence type="ECO:0008006" key="4">
    <source>
        <dbReference type="Google" id="ProtNLM"/>
    </source>
</evidence>
<evidence type="ECO:0000256" key="1">
    <source>
        <dbReference type="SAM" id="MobiDB-lite"/>
    </source>
</evidence>
<evidence type="ECO:0000313" key="3">
    <source>
        <dbReference type="Proteomes" id="UP001497382"/>
    </source>
</evidence>
<keyword evidence="3" id="KW-1185">Reference proteome</keyword>
<feature type="non-terminal residue" evidence="2">
    <location>
        <position position="102"/>
    </location>
</feature>
<feature type="region of interest" description="Disordered" evidence="1">
    <location>
        <begin position="1"/>
        <end position="23"/>
    </location>
</feature>
<organism evidence="2 3">
    <name type="scientific">Larinioides sclopetarius</name>
    <dbReference type="NCBI Taxonomy" id="280406"/>
    <lineage>
        <taxon>Eukaryota</taxon>
        <taxon>Metazoa</taxon>
        <taxon>Ecdysozoa</taxon>
        <taxon>Arthropoda</taxon>
        <taxon>Chelicerata</taxon>
        <taxon>Arachnida</taxon>
        <taxon>Araneae</taxon>
        <taxon>Araneomorphae</taxon>
        <taxon>Entelegynae</taxon>
        <taxon>Araneoidea</taxon>
        <taxon>Araneidae</taxon>
        <taxon>Larinioides</taxon>
    </lineage>
</organism>
<comment type="caution">
    <text evidence="2">The sequence shown here is derived from an EMBL/GenBank/DDBJ whole genome shotgun (WGS) entry which is preliminary data.</text>
</comment>
<sequence>MTTKKRERGTKRAKTKKSKRKTRSILEESNIKHLCMMNLLNVTNIFDKYIRHIFECKDKESKYFACLNSKGFIKPCNLLKDKKKSEMPLCIKKENASYVTTC</sequence>
<evidence type="ECO:0000313" key="2">
    <source>
        <dbReference type="EMBL" id="CAL1262015.1"/>
    </source>
</evidence>